<dbReference type="InterPro" id="IPR006047">
    <property type="entry name" value="GH13_cat_dom"/>
</dbReference>
<evidence type="ECO:0000256" key="17">
    <source>
        <dbReference type="PIRSR" id="PIRSR006337-3"/>
    </source>
</evidence>
<dbReference type="Pfam" id="PF11941">
    <property type="entry name" value="DUF3459"/>
    <property type="match status" value="1"/>
</dbReference>
<keyword evidence="7 14" id="KW-0378">Hydrolase</keyword>
<dbReference type="Gene3D" id="2.60.40.10">
    <property type="entry name" value="Immunoglobulins"/>
    <property type="match status" value="1"/>
</dbReference>
<organism evidence="19 20">
    <name type="scientific">Nitrosospira multiformis</name>
    <dbReference type="NCBI Taxonomy" id="1231"/>
    <lineage>
        <taxon>Bacteria</taxon>
        <taxon>Pseudomonadati</taxon>
        <taxon>Pseudomonadota</taxon>
        <taxon>Betaproteobacteria</taxon>
        <taxon>Nitrosomonadales</taxon>
        <taxon>Nitrosomonadaceae</taxon>
        <taxon>Nitrosospira</taxon>
    </lineage>
</organism>
<dbReference type="InterPro" id="IPR017853">
    <property type="entry name" value="GH"/>
</dbReference>
<feature type="binding site" evidence="16">
    <location>
        <begin position="408"/>
        <end position="413"/>
    </location>
    <ligand>
        <name>substrate</name>
    </ligand>
</feature>
<evidence type="ECO:0000256" key="6">
    <source>
        <dbReference type="ARBA" id="ARBA00022490"/>
    </source>
</evidence>
<evidence type="ECO:0000256" key="10">
    <source>
        <dbReference type="ARBA" id="ARBA00032057"/>
    </source>
</evidence>
<evidence type="ECO:0000313" key="20">
    <source>
        <dbReference type="Proteomes" id="UP000244152"/>
    </source>
</evidence>
<dbReference type="InterPro" id="IPR012768">
    <property type="entry name" value="Trehalose_TreZ"/>
</dbReference>
<proteinExistence type="inferred from homology"/>
<dbReference type="GO" id="GO:0033942">
    <property type="term" value="F:4-alpha-D-(1-&gt;4)-alpha-D-glucanotrehalose trehalohydrolase activity"/>
    <property type="evidence" value="ECO:0007669"/>
    <property type="project" value="UniProtKB-EC"/>
</dbReference>
<comment type="similarity">
    <text evidence="3 14">Belongs to the glycosyl hydrolase 13 family.</text>
</comment>
<dbReference type="PANTHER" id="PTHR43651:SF11">
    <property type="entry name" value="MALTO-OLIGOSYLTREHALOSE TREHALOHYDROLASE"/>
    <property type="match status" value="1"/>
</dbReference>
<evidence type="ECO:0000256" key="13">
    <source>
        <dbReference type="NCBIfam" id="TIGR02402"/>
    </source>
</evidence>
<accession>A0A2T5I6V9</accession>
<dbReference type="Proteomes" id="UP000244152">
    <property type="component" value="Unassembled WGS sequence"/>
</dbReference>
<dbReference type="InterPro" id="IPR044901">
    <property type="entry name" value="Trehalose_TreZ_E-set_sf"/>
</dbReference>
<evidence type="ECO:0000313" key="19">
    <source>
        <dbReference type="EMBL" id="PTQ79522.1"/>
    </source>
</evidence>
<dbReference type="Gene3D" id="1.10.10.760">
    <property type="entry name" value="E-set domains of sugar-utilizing enzymes"/>
    <property type="match status" value="1"/>
</dbReference>
<name>A0A2T5I6V9_9PROT</name>
<comment type="subcellular location">
    <subcellularLocation>
        <location evidence="1 15">Cytoplasm</location>
    </subcellularLocation>
</comment>
<dbReference type="CDD" id="cd02853">
    <property type="entry name" value="E_set_MTHase_like_N"/>
    <property type="match status" value="1"/>
</dbReference>
<reference evidence="19 20" key="1">
    <citation type="submission" date="2018-04" db="EMBL/GenBank/DDBJ databases">
        <title>Active sludge and wastewater microbial communities from Klosterneuburg, Austria.</title>
        <authorList>
            <person name="Wagner M."/>
        </authorList>
    </citation>
    <scope>NUCLEOTIDE SEQUENCE [LARGE SCALE GENOMIC DNA]</scope>
    <source>
        <strain evidence="19 20">Nl12</strain>
    </source>
</reference>
<feature type="binding site" evidence="16">
    <location>
        <begin position="279"/>
        <end position="284"/>
    </location>
    <ligand>
        <name>substrate</name>
    </ligand>
</feature>
<dbReference type="InterPro" id="IPR013783">
    <property type="entry name" value="Ig-like_fold"/>
</dbReference>
<evidence type="ECO:0000256" key="9">
    <source>
        <dbReference type="ARBA" id="ARBA00023295"/>
    </source>
</evidence>
<feature type="domain" description="Glycosyl hydrolase family 13 catalytic" evidence="18">
    <location>
        <begin position="109"/>
        <end position="475"/>
    </location>
</feature>
<dbReference type="Pfam" id="PF00128">
    <property type="entry name" value="Alpha-amylase"/>
    <property type="match status" value="1"/>
</dbReference>
<dbReference type="GO" id="GO:0005737">
    <property type="term" value="C:cytoplasm"/>
    <property type="evidence" value="ECO:0007669"/>
    <property type="project" value="UniProtKB-SubCell"/>
</dbReference>
<dbReference type="PANTHER" id="PTHR43651">
    <property type="entry name" value="1,4-ALPHA-GLUCAN-BRANCHING ENZYME"/>
    <property type="match status" value="1"/>
</dbReference>
<evidence type="ECO:0000256" key="5">
    <source>
        <dbReference type="ARBA" id="ARBA00015938"/>
    </source>
</evidence>
<feature type="active site" description="Nucleophile" evidence="15">
    <location>
        <position position="281"/>
    </location>
</feature>
<keyword evidence="8" id="KW-0119">Carbohydrate metabolism</keyword>
<comment type="caution">
    <text evidence="19">The sequence shown here is derived from an EMBL/GenBank/DDBJ whole genome shotgun (WGS) entry which is preliminary data.</text>
</comment>
<sequence>MPTRIHQMPHEMLHEMPHQMPYGAQITDGGVSFRLWAPGCKQVGLCLADGRTNEHELVLPMTPRAGGWFESIVAEAGAGMRYGFDVNGVRVPDPASRFNPDDVHGLSEVIDPSAFAWRDAKWHGRPWEEAVIYELHVGTFSPEGTFKGVSQRLDYLAELGVTVIELMPVADFPGSRNWGYDGVLLYAPDSRYGRPEDLKELVQAAHERGIMVLLDVVYNHFGPEGNYLHLYAKEFFTERHHTPWGAAINFDGPASQEVRNFFIHNALYWLQEYHFDGLRLDAVHAIIDHSSPHILIEIAERVRAEVDAERHVHLILENDANNARYLKNGWYDAQWNDDIHHALHVLSTQENDGYYTDYADNPVRHLGRCLTEGFAYQGEISAYRDDTARGEASIHLPPQAFISFLQSHDQAGNRAFGERISHIGEDALIRAVAAIYLLAPSIPMLFMGEEFAAKSPFLFFCDFGGDLREAVTQGRRREFSRFAHFGQGMAETAIPDPNAVQTFLISKIDWDSLNDEAHLVWLEYYRSLMKLRREIIVPRLRGMKGNSAHFEVFASECLRVCWQLGDNSTLRLLANFSDASVAAPESAGQIVFASPGAIPISPRATKSTLAKSTLPKSTLPKSILPKSILAPRSVVWMLESVADKSKSSFTW</sequence>
<dbReference type="GO" id="GO:0005992">
    <property type="term" value="P:trehalose biosynthetic process"/>
    <property type="evidence" value="ECO:0007669"/>
    <property type="project" value="UniProtKB-UniRule"/>
</dbReference>
<dbReference type="Gene3D" id="3.20.20.80">
    <property type="entry name" value="Glycosidases"/>
    <property type="match status" value="1"/>
</dbReference>
<dbReference type="NCBIfam" id="TIGR02402">
    <property type="entry name" value="trehalose_TreZ"/>
    <property type="match status" value="1"/>
</dbReference>
<dbReference type="CDD" id="cd11325">
    <property type="entry name" value="AmyAc_GTHase"/>
    <property type="match status" value="1"/>
</dbReference>
<evidence type="ECO:0000256" key="1">
    <source>
        <dbReference type="ARBA" id="ARBA00004496"/>
    </source>
</evidence>
<dbReference type="EC" id="3.2.1.141" evidence="4 13"/>
<dbReference type="SUPFAM" id="SSF51445">
    <property type="entry name" value="(Trans)glycosidases"/>
    <property type="match status" value="1"/>
</dbReference>
<comment type="pathway">
    <text evidence="2 14">Glycan biosynthesis; trehalose biosynthesis.</text>
</comment>
<evidence type="ECO:0000256" key="3">
    <source>
        <dbReference type="ARBA" id="ARBA00008061"/>
    </source>
</evidence>
<feature type="binding site" evidence="16">
    <location>
        <begin position="337"/>
        <end position="341"/>
    </location>
    <ligand>
        <name>substrate</name>
    </ligand>
</feature>
<protein>
    <recommendedName>
        <fullName evidence="5 13">Malto-oligosyltrehalose trehalohydrolase</fullName>
        <shortName evidence="14">MTHase</shortName>
        <ecNumber evidence="4 13">3.2.1.141</ecNumber>
    </recommendedName>
    <alternativeName>
        <fullName evidence="11 14">4-alpha-D-((1-&gt;4)-alpha-D-glucano)trehalose trehalohydrolase</fullName>
    </alternativeName>
    <alternativeName>
        <fullName evidence="10 14">Maltooligosyl trehalose trehalohydrolase</fullName>
    </alternativeName>
</protein>
<dbReference type="PIRSF" id="PIRSF006337">
    <property type="entry name" value="Trehalose_TreZ"/>
    <property type="match status" value="1"/>
</dbReference>
<comment type="catalytic activity">
    <reaction evidence="12 14">
        <text>hydrolysis of (1-&gt;4)-alpha-D-glucosidic linkage in 4-alpha-D-[(1-&gt;4)-alpha-D-glucanosyl]n trehalose to yield trehalose and (1-&gt;4)-alpha-D-glucan.</text>
        <dbReference type="EC" id="3.2.1.141"/>
    </reaction>
</comment>
<evidence type="ECO:0000256" key="4">
    <source>
        <dbReference type="ARBA" id="ARBA00012268"/>
    </source>
</evidence>
<dbReference type="SUPFAM" id="SSF81296">
    <property type="entry name" value="E set domains"/>
    <property type="match status" value="1"/>
</dbReference>
<evidence type="ECO:0000256" key="11">
    <source>
        <dbReference type="ARBA" id="ARBA00033284"/>
    </source>
</evidence>
<dbReference type="AlphaFoldDB" id="A0A2T5I6V9"/>
<dbReference type="UniPathway" id="UPA00299"/>
<keyword evidence="9 14" id="KW-0326">Glycosidase</keyword>
<dbReference type="InterPro" id="IPR014756">
    <property type="entry name" value="Ig_E-set"/>
</dbReference>
<dbReference type="Pfam" id="PF02922">
    <property type="entry name" value="CBM_48"/>
    <property type="match status" value="1"/>
</dbReference>
<dbReference type="SMART" id="SM00642">
    <property type="entry name" value="Aamy"/>
    <property type="match status" value="1"/>
</dbReference>
<feature type="active site" description="Proton donor" evidence="15">
    <location>
        <position position="317"/>
    </location>
</feature>
<evidence type="ECO:0000256" key="7">
    <source>
        <dbReference type="ARBA" id="ARBA00022801"/>
    </source>
</evidence>
<evidence type="ECO:0000256" key="16">
    <source>
        <dbReference type="PIRSR" id="PIRSR006337-2"/>
    </source>
</evidence>
<evidence type="ECO:0000256" key="15">
    <source>
        <dbReference type="PIRSR" id="PIRSR006337-1"/>
    </source>
</evidence>
<evidence type="ECO:0000256" key="12">
    <source>
        <dbReference type="ARBA" id="ARBA00034013"/>
    </source>
</evidence>
<evidence type="ECO:0000256" key="2">
    <source>
        <dbReference type="ARBA" id="ARBA00005199"/>
    </source>
</evidence>
<dbReference type="InterPro" id="IPR022567">
    <property type="entry name" value="DUF3459"/>
</dbReference>
<dbReference type="EMBL" id="QAOK01000026">
    <property type="protein sequence ID" value="PTQ79522.1"/>
    <property type="molecule type" value="Genomic_DNA"/>
</dbReference>
<keyword evidence="6" id="KW-0963">Cytoplasm</keyword>
<evidence type="ECO:0000259" key="18">
    <source>
        <dbReference type="SMART" id="SM00642"/>
    </source>
</evidence>
<evidence type="ECO:0000256" key="14">
    <source>
        <dbReference type="PIRNR" id="PIRNR006337"/>
    </source>
</evidence>
<gene>
    <name evidence="19" type="ORF">C8R21_12614</name>
</gene>
<dbReference type="InterPro" id="IPR004193">
    <property type="entry name" value="Glyco_hydro_13_N"/>
</dbReference>
<evidence type="ECO:0000256" key="8">
    <source>
        <dbReference type="ARBA" id="ARBA00023277"/>
    </source>
</evidence>
<feature type="site" description="Transition state stabilizer" evidence="17">
    <location>
        <position position="409"/>
    </location>
</feature>
<dbReference type="RefSeq" id="WP_258192391.1">
    <property type="nucleotide sequence ID" value="NZ_QAOK01000026.1"/>
</dbReference>